<feature type="transmembrane region" description="Helical" evidence="1">
    <location>
        <begin position="173"/>
        <end position="195"/>
    </location>
</feature>
<feature type="transmembrane region" description="Helical" evidence="1">
    <location>
        <begin position="60"/>
        <end position="77"/>
    </location>
</feature>
<sequence>MPRYPIGAMLLLLSMIAFGFGMGGGIARSLRLTSKTIFLALLLWWLALFIDLPLGGDLPWVGVNAGGALLPLVYGFALSGKTTLEPRRFWLALATVALSGLIGMQVLGMEADHFLWDGHWLFTLLGAVGAAAVAAESRGALAAILLGSVLVETIAPFVNAYGSLTSLEKGGLLGSGIVFDRIVLSAFFVLVLTTLSERVGEWKPEKLRETGMEPVRWLSRAIPLLRRVDQREDELTQVKQDDGPPK</sequence>
<dbReference type="Proteomes" id="UP000471031">
    <property type="component" value="Unassembled WGS sequence"/>
</dbReference>
<comment type="caution">
    <text evidence="2">The sequence shown here is derived from an EMBL/GenBank/DDBJ whole genome shotgun (WGS) entry which is preliminary data.</text>
</comment>
<proteinExistence type="predicted"/>
<gene>
    <name evidence="2" type="ORF">GTO89_01820</name>
</gene>
<dbReference type="AlphaFoldDB" id="A0A845L6D4"/>
<keyword evidence="3" id="KW-1185">Reference proteome</keyword>
<feature type="transmembrane region" description="Helical" evidence="1">
    <location>
        <begin position="36"/>
        <end position="54"/>
    </location>
</feature>
<reference evidence="2 3" key="1">
    <citation type="submission" date="2020-01" db="EMBL/GenBank/DDBJ databases">
        <title>Whole genome sequence of Heliobacterium gestii DSM 11169.</title>
        <authorList>
            <person name="Kyndt J.A."/>
            <person name="Meyer T.E."/>
        </authorList>
    </citation>
    <scope>NUCLEOTIDE SEQUENCE [LARGE SCALE GENOMIC DNA]</scope>
    <source>
        <strain evidence="2 3">DSM 11169</strain>
    </source>
</reference>
<feature type="transmembrane region" description="Helical" evidence="1">
    <location>
        <begin position="6"/>
        <end position="24"/>
    </location>
</feature>
<feature type="transmembrane region" description="Helical" evidence="1">
    <location>
        <begin position="89"/>
        <end position="108"/>
    </location>
</feature>
<keyword evidence="1" id="KW-0472">Membrane</keyword>
<dbReference type="RefSeq" id="WP_161260338.1">
    <property type="nucleotide sequence ID" value="NZ_JAFBDC010000001.1"/>
</dbReference>
<accession>A0A845L6D4</accession>
<organism evidence="2 3">
    <name type="scientific">Heliomicrobium gestii</name>
    <name type="common">Heliobacterium gestii</name>
    <dbReference type="NCBI Taxonomy" id="2699"/>
    <lineage>
        <taxon>Bacteria</taxon>
        <taxon>Bacillati</taxon>
        <taxon>Bacillota</taxon>
        <taxon>Clostridia</taxon>
        <taxon>Eubacteriales</taxon>
        <taxon>Heliobacteriaceae</taxon>
        <taxon>Heliomicrobium</taxon>
    </lineage>
</organism>
<evidence type="ECO:0000256" key="1">
    <source>
        <dbReference type="SAM" id="Phobius"/>
    </source>
</evidence>
<evidence type="ECO:0008006" key="4">
    <source>
        <dbReference type="Google" id="ProtNLM"/>
    </source>
</evidence>
<dbReference type="EMBL" id="WXEX01000001">
    <property type="protein sequence ID" value="MZP41768.1"/>
    <property type="molecule type" value="Genomic_DNA"/>
</dbReference>
<protein>
    <recommendedName>
        <fullName evidence="4">DUF1614 domain-containing protein</fullName>
    </recommendedName>
</protein>
<feature type="transmembrane region" description="Helical" evidence="1">
    <location>
        <begin position="114"/>
        <end position="134"/>
    </location>
</feature>
<name>A0A845L6D4_HELGE</name>
<feature type="transmembrane region" description="Helical" evidence="1">
    <location>
        <begin position="141"/>
        <end position="161"/>
    </location>
</feature>
<keyword evidence="1" id="KW-0812">Transmembrane</keyword>
<evidence type="ECO:0000313" key="2">
    <source>
        <dbReference type="EMBL" id="MZP41768.1"/>
    </source>
</evidence>
<dbReference type="OrthoDB" id="2080644at2"/>
<evidence type="ECO:0000313" key="3">
    <source>
        <dbReference type="Proteomes" id="UP000471031"/>
    </source>
</evidence>
<keyword evidence="1" id="KW-1133">Transmembrane helix</keyword>